<accession>A0ABY4G757</accession>
<evidence type="ECO:0000313" key="2">
    <source>
        <dbReference type="EMBL" id="UOQ66734.1"/>
    </source>
</evidence>
<evidence type="ECO:0008006" key="4">
    <source>
        <dbReference type="Google" id="ProtNLM"/>
    </source>
</evidence>
<name>A0ABY4G757_9BACT</name>
<evidence type="ECO:0000256" key="1">
    <source>
        <dbReference type="SAM" id="Phobius"/>
    </source>
</evidence>
<keyword evidence="3" id="KW-1185">Reference proteome</keyword>
<reference evidence="2" key="1">
    <citation type="submission" date="2022-04" db="EMBL/GenBank/DDBJ databases">
        <title>Hymenobacter sp. isolated from the air.</title>
        <authorList>
            <person name="Won M."/>
            <person name="Lee C.-M."/>
            <person name="Woen H.-Y."/>
            <person name="Kwon S.-W."/>
        </authorList>
    </citation>
    <scope>NUCLEOTIDE SEQUENCE</scope>
    <source>
        <strain evidence="2">5420S-77</strain>
    </source>
</reference>
<protein>
    <recommendedName>
        <fullName evidence="4">Energy transducer TonB</fullName>
    </recommendedName>
</protein>
<keyword evidence="1" id="KW-0812">Transmembrane</keyword>
<keyword evidence="1" id="KW-1133">Transmembrane helix</keyword>
<dbReference type="EMBL" id="CP095061">
    <property type="protein sequence ID" value="UOQ66734.1"/>
    <property type="molecule type" value="Genomic_DNA"/>
</dbReference>
<organism evidence="2 3">
    <name type="scientific">Hymenobacter volaticus</name>
    <dbReference type="NCBI Taxonomy" id="2932254"/>
    <lineage>
        <taxon>Bacteria</taxon>
        <taxon>Pseudomonadati</taxon>
        <taxon>Bacteroidota</taxon>
        <taxon>Cytophagia</taxon>
        <taxon>Cytophagales</taxon>
        <taxon>Hymenobacteraceae</taxon>
        <taxon>Hymenobacter</taxon>
    </lineage>
</organism>
<keyword evidence="1" id="KW-0472">Membrane</keyword>
<proteinExistence type="predicted"/>
<dbReference type="RefSeq" id="WP_245121129.1">
    <property type="nucleotide sequence ID" value="NZ_CP095061.1"/>
</dbReference>
<dbReference type="Proteomes" id="UP000830401">
    <property type="component" value="Chromosome"/>
</dbReference>
<feature type="transmembrane region" description="Helical" evidence="1">
    <location>
        <begin position="36"/>
        <end position="56"/>
    </location>
</feature>
<gene>
    <name evidence="2" type="ORF">MUN86_02040</name>
</gene>
<evidence type="ECO:0000313" key="3">
    <source>
        <dbReference type="Proteomes" id="UP000830401"/>
    </source>
</evidence>
<sequence length="95" mass="10617">MTMPDLSTATLNDIVFEGRNKLYGAYVLRQLYERHLVRALAIAVSLTLLLVASPFVKEWLFPTLIEAVAPTPDLTQIIDILPPLLLLNQSQQEVA</sequence>